<proteinExistence type="predicted"/>
<dbReference type="InterPro" id="IPR007304">
    <property type="entry name" value="TAP46-like"/>
</dbReference>
<comment type="caution">
    <text evidence="2">The sequence shown here is derived from an EMBL/GenBank/DDBJ whole genome shotgun (WGS) entry which is preliminary data.</text>
</comment>
<dbReference type="OrthoDB" id="10261753at2759"/>
<dbReference type="Pfam" id="PF04177">
    <property type="entry name" value="TAP42"/>
    <property type="match status" value="1"/>
</dbReference>
<dbReference type="RefSeq" id="XP_067917271.1">
    <property type="nucleotide sequence ID" value="XM_068070753.1"/>
</dbReference>
<dbReference type="GO" id="GO:0005829">
    <property type="term" value="C:cytosol"/>
    <property type="evidence" value="ECO:0007669"/>
    <property type="project" value="TreeGrafter"/>
</dbReference>
<dbReference type="InterPro" id="IPR038511">
    <property type="entry name" value="TAP42/TAP46-like_sf"/>
</dbReference>
<feature type="compositionally biased region" description="Basic and acidic residues" evidence="1">
    <location>
        <begin position="339"/>
        <end position="350"/>
    </location>
</feature>
<keyword evidence="3" id="KW-1185">Reference proteome</keyword>
<dbReference type="AlphaFoldDB" id="A0A2C6KFT3"/>
<protein>
    <submittedName>
        <fullName evidence="2">Tap42 family protein</fullName>
    </submittedName>
</protein>
<feature type="region of interest" description="Disordered" evidence="1">
    <location>
        <begin position="422"/>
        <end position="456"/>
    </location>
</feature>
<dbReference type="Gene3D" id="1.25.40.540">
    <property type="entry name" value="TAP42-like family"/>
    <property type="match status" value="1"/>
</dbReference>
<accession>A0A2C6KFT3</accession>
<sequence>MPTSGFSSGDSSADSLAVSETHALDRLFDFAFSNYRRFVDCFCARNDEDFDAFSTTLGSSDSGSAGSLVTVHGDGEQLRLPTDLILQLHGEESLKEVQRGSDLLREELTHKEAYAHQDTLLKLSVCFKACAQAVEKQSLISSNDDWDEVSTRNLKYLLLPYLLGRVSLEFSSSSERRLVALKEAQIFFRAFMMDMERLGVCRAEEVRAFDMAVEELQQEGNGAPPMNQGMPLSAVRARRVDPAARRDELISRAKFEKQADAAITALLKRRRNMALREEAQHEDTGPGGLDEEDERDLWKSVLSKAAADAVTQMELVARELPLLRMHLKNRSQSGPGDGSEARDRRIRAEEASAAPPTKKPWVYTIKDRSDLRNLYRDKVFTPGHNLPTMSLAECAAIEMEMEVNQIGAPKTKVVEEYATAQSRIEREDEKERQERAWDDWKDDNPRGSGNKMRNKG</sequence>
<dbReference type="PANTHER" id="PTHR10933">
    <property type="entry name" value="IMMUNOGLOBULIN-BINDING PROTEIN 1"/>
    <property type="match status" value="1"/>
</dbReference>
<dbReference type="GO" id="GO:0009966">
    <property type="term" value="P:regulation of signal transduction"/>
    <property type="evidence" value="ECO:0007669"/>
    <property type="project" value="InterPro"/>
</dbReference>
<dbReference type="GO" id="GO:0051721">
    <property type="term" value="F:protein phosphatase 2A binding"/>
    <property type="evidence" value="ECO:0007669"/>
    <property type="project" value="TreeGrafter"/>
</dbReference>
<dbReference type="GO" id="GO:0035303">
    <property type="term" value="P:regulation of dephosphorylation"/>
    <property type="evidence" value="ECO:0007669"/>
    <property type="project" value="TreeGrafter"/>
</dbReference>
<dbReference type="PANTHER" id="PTHR10933:SF9">
    <property type="entry name" value="IMMUNOGLOBULIN-BINDING PROTEIN 1"/>
    <property type="match status" value="1"/>
</dbReference>
<reference evidence="2 3" key="1">
    <citation type="journal article" date="2017" name="Int. J. Parasitol.">
        <title>The genome of the protozoan parasite Cystoisospora suis and a reverse vaccinology approach to identify vaccine candidates.</title>
        <authorList>
            <person name="Palmieri N."/>
            <person name="Shrestha A."/>
            <person name="Ruttkowski B."/>
            <person name="Beck T."/>
            <person name="Vogl C."/>
            <person name="Tomley F."/>
            <person name="Blake D.P."/>
            <person name="Joachim A."/>
        </authorList>
    </citation>
    <scope>NUCLEOTIDE SEQUENCE [LARGE SCALE GENOMIC DNA]</scope>
    <source>
        <strain evidence="2 3">Wien I</strain>
    </source>
</reference>
<dbReference type="VEuPathDB" id="ToxoDB:CSUI_010651"/>
<dbReference type="EMBL" id="MIGC01007911">
    <property type="protein sequence ID" value="PHJ15538.1"/>
    <property type="molecule type" value="Genomic_DNA"/>
</dbReference>
<evidence type="ECO:0000313" key="2">
    <source>
        <dbReference type="EMBL" id="PHJ15538.1"/>
    </source>
</evidence>
<organism evidence="2 3">
    <name type="scientific">Cystoisospora suis</name>
    <dbReference type="NCBI Taxonomy" id="483139"/>
    <lineage>
        <taxon>Eukaryota</taxon>
        <taxon>Sar</taxon>
        <taxon>Alveolata</taxon>
        <taxon>Apicomplexa</taxon>
        <taxon>Conoidasida</taxon>
        <taxon>Coccidia</taxon>
        <taxon>Eucoccidiorida</taxon>
        <taxon>Eimeriorina</taxon>
        <taxon>Sarcocystidae</taxon>
        <taxon>Cystoisospora</taxon>
    </lineage>
</organism>
<evidence type="ECO:0000256" key="1">
    <source>
        <dbReference type="SAM" id="MobiDB-lite"/>
    </source>
</evidence>
<gene>
    <name evidence="2" type="ORF">CSUI_010651</name>
</gene>
<dbReference type="Proteomes" id="UP000221165">
    <property type="component" value="Unassembled WGS sequence"/>
</dbReference>
<dbReference type="GeneID" id="94433964"/>
<name>A0A2C6KFT3_9APIC</name>
<evidence type="ECO:0000313" key="3">
    <source>
        <dbReference type="Proteomes" id="UP000221165"/>
    </source>
</evidence>
<feature type="compositionally biased region" description="Basic and acidic residues" evidence="1">
    <location>
        <begin position="423"/>
        <end position="445"/>
    </location>
</feature>
<feature type="region of interest" description="Disordered" evidence="1">
    <location>
        <begin position="327"/>
        <end position="356"/>
    </location>
</feature>